<proteinExistence type="predicted"/>
<name>A0A3P7IU04_STRVU</name>
<evidence type="ECO:0000313" key="1">
    <source>
        <dbReference type="EMBL" id="VDM71353.1"/>
    </source>
</evidence>
<feature type="non-terminal residue" evidence="1">
    <location>
        <position position="1"/>
    </location>
</feature>
<organism evidence="1 2">
    <name type="scientific">Strongylus vulgaris</name>
    <name type="common">Blood worm</name>
    <dbReference type="NCBI Taxonomy" id="40348"/>
    <lineage>
        <taxon>Eukaryota</taxon>
        <taxon>Metazoa</taxon>
        <taxon>Ecdysozoa</taxon>
        <taxon>Nematoda</taxon>
        <taxon>Chromadorea</taxon>
        <taxon>Rhabditida</taxon>
        <taxon>Rhabditina</taxon>
        <taxon>Rhabditomorpha</taxon>
        <taxon>Strongyloidea</taxon>
        <taxon>Strongylidae</taxon>
        <taxon>Strongylus</taxon>
    </lineage>
</organism>
<dbReference type="Proteomes" id="UP000270094">
    <property type="component" value="Unassembled WGS sequence"/>
</dbReference>
<dbReference type="EMBL" id="UYYB01020039">
    <property type="protein sequence ID" value="VDM71353.1"/>
    <property type="molecule type" value="Genomic_DNA"/>
</dbReference>
<protein>
    <submittedName>
        <fullName evidence="1">Uncharacterized protein</fullName>
    </submittedName>
</protein>
<sequence length="211" mass="24310">TPVDPQETSLETTSVNVAKKIGKRHCEFCSRVIPLSNNYSENISRFLHVLHMHLHSEPAVTWLRSRYHFANVREFPYIDIVGSADTSRKNGKSSLHCAICNFKTDSSRAIIHHAKLHEELMRDEGNYPDPCRVCGQQIPVCSKMKESFQRICHVLALHWRDENYVQEATDAYKHEHEDDVVILNVERSLALSFDGRVWFTKKGEKSEGNHP</sequence>
<dbReference type="AlphaFoldDB" id="A0A3P7IU04"/>
<accession>A0A3P7IU04</accession>
<reference evidence="1 2" key="1">
    <citation type="submission" date="2018-11" db="EMBL/GenBank/DDBJ databases">
        <authorList>
            <consortium name="Pathogen Informatics"/>
        </authorList>
    </citation>
    <scope>NUCLEOTIDE SEQUENCE [LARGE SCALE GENOMIC DNA]</scope>
</reference>
<evidence type="ECO:0000313" key="2">
    <source>
        <dbReference type="Proteomes" id="UP000270094"/>
    </source>
</evidence>
<keyword evidence="2" id="KW-1185">Reference proteome</keyword>
<gene>
    <name evidence="1" type="ORF">SVUK_LOCUS6351</name>
</gene>